<evidence type="ECO:0000259" key="9">
    <source>
        <dbReference type="Pfam" id="PF00462"/>
    </source>
</evidence>
<dbReference type="GO" id="GO:0046872">
    <property type="term" value="F:metal ion binding"/>
    <property type="evidence" value="ECO:0007669"/>
    <property type="project" value="UniProtKB-KW"/>
</dbReference>
<dbReference type="Gene3D" id="3.40.30.10">
    <property type="entry name" value="Glutaredoxin"/>
    <property type="match status" value="1"/>
</dbReference>
<dbReference type="NCBIfam" id="TIGR00365">
    <property type="entry name" value="Grx4 family monothiol glutaredoxin"/>
    <property type="match status" value="1"/>
</dbReference>
<keyword evidence="4 8" id="KW-0408">Iron</keyword>
<evidence type="ECO:0000313" key="10">
    <source>
        <dbReference type="EMBL" id="QCI09114.1"/>
    </source>
</evidence>
<dbReference type="SUPFAM" id="SSF52833">
    <property type="entry name" value="Thioredoxin-like"/>
    <property type="match status" value="1"/>
</dbReference>
<feature type="domain" description="Glutaredoxin" evidence="9">
    <location>
        <begin position="18"/>
        <end position="82"/>
    </location>
</feature>
<dbReference type="GO" id="GO:0051537">
    <property type="term" value="F:2 iron, 2 sulfur cluster binding"/>
    <property type="evidence" value="ECO:0007669"/>
    <property type="project" value="UniProtKB-KW"/>
</dbReference>
<evidence type="ECO:0000256" key="3">
    <source>
        <dbReference type="ARBA" id="ARBA00022723"/>
    </source>
</evidence>
<evidence type="ECO:0000256" key="8">
    <source>
        <dbReference type="PIRSR" id="PIRSR005894-2"/>
    </source>
</evidence>
<evidence type="ECO:0000256" key="7">
    <source>
        <dbReference type="PIRNR" id="PIRNR005894"/>
    </source>
</evidence>
<dbReference type="PIRSF" id="PIRSF005894">
    <property type="entry name" value="Monothiol_GRX"/>
    <property type="match status" value="1"/>
</dbReference>
<evidence type="ECO:0000256" key="6">
    <source>
        <dbReference type="ARBA" id="ARBA00023284"/>
    </source>
</evidence>
<dbReference type="InterPro" id="IPR004480">
    <property type="entry name" value="Monothiol_GRX-rel"/>
</dbReference>
<dbReference type="InterPro" id="IPR033658">
    <property type="entry name" value="GRX_PICOT-like"/>
</dbReference>
<evidence type="ECO:0000256" key="2">
    <source>
        <dbReference type="ARBA" id="ARBA00022714"/>
    </source>
</evidence>
<dbReference type="InterPro" id="IPR002109">
    <property type="entry name" value="Glutaredoxin"/>
</dbReference>
<organism evidence="10">
    <name type="scientific">Inkyuleea mariana</name>
    <dbReference type="NCBI Taxonomy" id="123988"/>
    <lineage>
        <taxon>Eukaryota</taxon>
        <taxon>Rhodophyta</taxon>
        <taxon>Florideophyceae</taxon>
        <taxon>Rhodymeniophycidae</taxon>
        <taxon>Ceramiales</taxon>
        <taxon>Ceramiaceae</taxon>
        <taxon>Inkyuleea</taxon>
    </lineage>
</organism>
<dbReference type="EMBL" id="MK814743">
    <property type="protein sequence ID" value="QCI09114.1"/>
    <property type="molecule type" value="Genomic_DNA"/>
</dbReference>
<keyword evidence="2 8" id="KW-0001">2Fe-2S</keyword>
<geneLocation type="plastid" evidence="10"/>
<proteinExistence type="inferred from homology"/>
<protein>
    <recommendedName>
        <fullName evidence="7">Glutaredoxin</fullName>
    </recommendedName>
</protein>
<dbReference type="InterPro" id="IPR014434">
    <property type="entry name" value="Monothiol_GRX"/>
</dbReference>
<dbReference type="PANTHER" id="PTHR10293:SF72">
    <property type="entry name" value="MONOTHIOL GLUTAREDOXIN-S14, CHLOROPLASTIC"/>
    <property type="match status" value="1"/>
</dbReference>
<keyword evidence="5 8" id="KW-0411">Iron-sulfur</keyword>
<evidence type="ECO:0000256" key="1">
    <source>
        <dbReference type="ARBA" id="ARBA00009630"/>
    </source>
</evidence>
<name>A0A4D6WZJ6_9FLOR</name>
<evidence type="ECO:0000256" key="5">
    <source>
        <dbReference type="ARBA" id="ARBA00023014"/>
    </source>
</evidence>
<dbReference type="GO" id="GO:0015036">
    <property type="term" value="F:disulfide oxidoreductase activity"/>
    <property type="evidence" value="ECO:0007669"/>
    <property type="project" value="InterPro"/>
</dbReference>
<dbReference type="AlphaFoldDB" id="A0A4D6WZJ6"/>
<dbReference type="CDD" id="cd03028">
    <property type="entry name" value="GRX_PICOT_like"/>
    <property type="match status" value="1"/>
</dbReference>
<dbReference type="InterPro" id="IPR036249">
    <property type="entry name" value="Thioredoxin-like_sf"/>
</dbReference>
<keyword evidence="3 8" id="KW-0479">Metal-binding</keyword>
<accession>A0A4D6WZJ6</accession>
<reference evidence="10" key="2">
    <citation type="submission" date="2019-04" db="EMBL/GenBank/DDBJ databases">
        <authorList>
            <person name="Pasella M."/>
        </authorList>
    </citation>
    <scope>NUCLEOTIDE SEQUENCE</scope>
    <source>
        <strain evidence="10">PD1141</strain>
    </source>
</reference>
<dbReference type="Pfam" id="PF00462">
    <property type="entry name" value="Glutaredoxin"/>
    <property type="match status" value="1"/>
</dbReference>
<keyword evidence="6" id="KW-0676">Redox-active center</keyword>
<dbReference type="PANTHER" id="PTHR10293">
    <property type="entry name" value="GLUTAREDOXIN FAMILY MEMBER"/>
    <property type="match status" value="1"/>
</dbReference>
<dbReference type="FunFam" id="3.40.30.10:FF:000005">
    <property type="entry name" value="Glutaredoxin 5"/>
    <property type="match status" value="1"/>
</dbReference>
<gene>
    <name evidence="10" type="primary">orf107</name>
</gene>
<reference evidence="10" key="1">
    <citation type="journal article" date="2019" name="Mol. Phylogenet. Evol.">
        <title>Morphological evolution and classification of the red algal order Ceramiales inferred using plastid phylogenomics.</title>
        <authorList>
            <person name="Diaz-Tapia P."/>
            <person name="Pasella M.M."/>
            <person name="Verbruggen H."/>
            <person name="Maggs C.A."/>
        </authorList>
    </citation>
    <scope>NUCLEOTIDE SEQUENCE</scope>
    <source>
        <strain evidence="10">PD1141</strain>
    </source>
</reference>
<comment type="similarity">
    <text evidence="1 7">Belongs to the glutaredoxin family. Monothiol subfamily.</text>
</comment>
<dbReference type="PROSITE" id="PS51354">
    <property type="entry name" value="GLUTAREDOXIN_2"/>
    <property type="match status" value="1"/>
</dbReference>
<evidence type="ECO:0000256" key="4">
    <source>
        <dbReference type="ARBA" id="ARBA00023004"/>
    </source>
</evidence>
<feature type="binding site" evidence="8">
    <location>
        <position position="31"/>
    </location>
    <ligand>
        <name>[2Fe-2S] cluster</name>
        <dbReference type="ChEBI" id="CHEBI:190135"/>
        <note>ligand shared between dimeric partners</note>
    </ligand>
</feature>
<sequence length="107" mass="12647">MKNNLEQNLKNLIKKHKVIIFIKGEKLQPMCKFSQIVIKILNSFNIDYHTVNVLKDKQIKENIKNYSKWPTIPQVYIDNEFIGGADILLELYNSSELQEKLEKVFNH</sequence>
<keyword evidence="10" id="KW-0934">Plastid</keyword>